<dbReference type="Proteomes" id="UP000309340">
    <property type="component" value="Unassembled WGS sequence"/>
</dbReference>
<evidence type="ECO:0000313" key="1">
    <source>
        <dbReference type="EMBL" id="TKA66491.1"/>
    </source>
</evidence>
<name>A0A4U0WTH7_9PEZI</name>
<feature type="non-terminal residue" evidence="1">
    <location>
        <position position="85"/>
    </location>
</feature>
<dbReference type="EMBL" id="NAJQ01000641">
    <property type="protein sequence ID" value="TKA66491.1"/>
    <property type="molecule type" value="Genomic_DNA"/>
</dbReference>
<organism evidence="1 2">
    <name type="scientific">Friedmanniomyces simplex</name>
    <dbReference type="NCBI Taxonomy" id="329884"/>
    <lineage>
        <taxon>Eukaryota</taxon>
        <taxon>Fungi</taxon>
        <taxon>Dikarya</taxon>
        <taxon>Ascomycota</taxon>
        <taxon>Pezizomycotina</taxon>
        <taxon>Dothideomycetes</taxon>
        <taxon>Dothideomycetidae</taxon>
        <taxon>Mycosphaerellales</taxon>
        <taxon>Teratosphaeriaceae</taxon>
        <taxon>Friedmanniomyces</taxon>
    </lineage>
</organism>
<accession>A0A4U0WTH7</accession>
<protein>
    <submittedName>
        <fullName evidence="1">Uncharacterized protein</fullName>
    </submittedName>
</protein>
<dbReference type="AlphaFoldDB" id="A0A4U0WTH7"/>
<keyword evidence="2" id="KW-1185">Reference proteome</keyword>
<sequence>MEHTAMHSATEEDVIMIAADTTFLDFRRMVKGSSVTRRNWEWVKRYIVAQGDVFGVDQVSEGVVLEAQMMPMRLGQGIQGDYRDE</sequence>
<reference evidence="1 2" key="1">
    <citation type="submission" date="2017-03" db="EMBL/GenBank/DDBJ databases">
        <title>Genomes of endolithic fungi from Antarctica.</title>
        <authorList>
            <person name="Coleine C."/>
            <person name="Masonjones S."/>
            <person name="Stajich J.E."/>
        </authorList>
    </citation>
    <scope>NUCLEOTIDE SEQUENCE [LARGE SCALE GENOMIC DNA]</scope>
    <source>
        <strain evidence="1 2">CCFEE 5184</strain>
    </source>
</reference>
<comment type="caution">
    <text evidence="1">The sequence shown here is derived from an EMBL/GenBank/DDBJ whole genome shotgun (WGS) entry which is preliminary data.</text>
</comment>
<gene>
    <name evidence="1" type="ORF">B0A55_09164</name>
</gene>
<evidence type="ECO:0000313" key="2">
    <source>
        <dbReference type="Proteomes" id="UP000309340"/>
    </source>
</evidence>
<proteinExistence type="predicted"/>